<gene>
    <name evidence="3" type="ORF">XAT740_LOCUS4872</name>
</gene>
<proteinExistence type="predicted"/>
<sequence length="178" mass="19493">MHSLSLIIFAVVLIIALQTLPASGKAVKSTAPTTTVGTTTTKLVVAKVPEKAGGKPVTKVVKKKKKSGKKGKKPKQSPWKVPDADQKKLFNDYKAILRTKLTARVQNISATYQLEPAKYGLQTIEKSVLHHFLIKLPDSKYAHAVIWSEKDAKKPLAVNESHASIKRTIYDNLQAAEA</sequence>
<dbReference type="Proteomes" id="UP000663828">
    <property type="component" value="Unassembled WGS sequence"/>
</dbReference>
<dbReference type="EMBL" id="CAJNOR010000205">
    <property type="protein sequence ID" value="CAF0839125.1"/>
    <property type="molecule type" value="Genomic_DNA"/>
</dbReference>
<keyword evidence="4" id="KW-1185">Reference proteome</keyword>
<feature type="compositionally biased region" description="Basic residues" evidence="1">
    <location>
        <begin position="60"/>
        <end position="75"/>
    </location>
</feature>
<protein>
    <submittedName>
        <fullName evidence="3">Uncharacterized protein</fullName>
    </submittedName>
</protein>
<evidence type="ECO:0000256" key="1">
    <source>
        <dbReference type="SAM" id="MobiDB-lite"/>
    </source>
</evidence>
<dbReference type="AlphaFoldDB" id="A0A813VLC0"/>
<evidence type="ECO:0000256" key="2">
    <source>
        <dbReference type="SAM" id="SignalP"/>
    </source>
</evidence>
<name>A0A813VLC0_ADIRI</name>
<evidence type="ECO:0000313" key="4">
    <source>
        <dbReference type="Proteomes" id="UP000663828"/>
    </source>
</evidence>
<comment type="caution">
    <text evidence="3">The sequence shown here is derived from an EMBL/GenBank/DDBJ whole genome shotgun (WGS) entry which is preliminary data.</text>
</comment>
<evidence type="ECO:0000313" key="3">
    <source>
        <dbReference type="EMBL" id="CAF0839125.1"/>
    </source>
</evidence>
<feature type="region of interest" description="Disordered" evidence="1">
    <location>
        <begin position="55"/>
        <end position="81"/>
    </location>
</feature>
<feature type="chain" id="PRO_5032570822" evidence="2">
    <location>
        <begin position="25"/>
        <end position="178"/>
    </location>
</feature>
<reference evidence="3" key="1">
    <citation type="submission" date="2021-02" db="EMBL/GenBank/DDBJ databases">
        <authorList>
            <person name="Nowell W R."/>
        </authorList>
    </citation>
    <scope>NUCLEOTIDE SEQUENCE</scope>
</reference>
<accession>A0A813VLC0</accession>
<feature type="signal peptide" evidence="2">
    <location>
        <begin position="1"/>
        <end position="24"/>
    </location>
</feature>
<organism evidence="3 4">
    <name type="scientific">Adineta ricciae</name>
    <name type="common">Rotifer</name>
    <dbReference type="NCBI Taxonomy" id="249248"/>
    <lineage>
        <taxon>Eukaryota</taxon>
        <taxon>Metazoa</taxon>
        <taxon>Spiralia</taxon>
        <taxon>Gnathifera</taxon>
        <taxon>Rotifera</taxon>
        <taxon>Eurotatoria</taxon>
        <taxon>Bdelloidea</taxon>
        <taxon>Adinetida</taxon>
        <taxon>Adinetidae</taxon>
        <taxon>Adineta</taxon>
    </lineage>
</organism>
<keyword evidence="2" id="KW-0732">Signal</keyword>